<dbReference type="KEGG" id="ptkz:JDV02_006398"/>
<evidence type="ECO:0000313" key="2">
    <source>
        <dbReference type="EMBL" id="UNI20298.1"/>
    </source>
</evidence>
<organism evidence="2 3">
    <name type="scientific">Purpureocillium takamizusanense</name>
    <dbReference type="NCBI Taxonomy" id="2060973"/>
    <lineage>
        <taxon>Eukaryota</taxon>
        <taxon>Fungi</taxon>
        <taxon>Dikarya</taxon>
        <taxon>Ascomycota</taxon>
        <taxon>Pezizomycotina</taxon>
        <taxon>Sordariomycetes</taxon>
        <taxon>Hypocreomycetidae</taxon>
        <taxon>Hypocreales</taxon>
        <taxon>Ophiocordycipitaceae</taxon>
        <taxon>Purpureocillium</taxon>
    </lineage>
</organism>
<feature type="compositionally biased region" description="Basic residues" evidence="1">
    <location>
        <begin position="66"/>
        <end position="80"/>
    </location>
</feature>
<reference evidence="2" key="1">
    <citation type="submission" date="2021-11" db="EMBL/GenBank/DDBJ databases">
        <title>Purpureocillium_takamizusanense_genome.</title>
        <authorList>
            <person name="Nguyen N.-H."/>
        </authorList>
    </citation>
    <scope>NUCLEOTIDE SEQUENCE</scope>
    <source>
        <strain evidence="2">PT3</strain>
    </source>
</reference>
<feature type="compositionally biased region" description="Low complexity" evidence="1">
    <location>
        <begin position="81"/>
        <end position="97"/>
    </location>
</feature>
<dbReference type="RefSeq" id="XP_047843779.1">
    <property type="nucleotide sequence ID" value="XM_047987790.1"/>
</dbReference>
<evidence type="ECO:0000256" key="1">
    <source>
        <dbReference type="SAM" id="MobiDB-lite"/>
    </source>
</evidence>
<dbReference type="AlphaFoldDB" id="A0A9Q8VC34"/>
<sequence>MSLLTVILCPKSSSSFPFSVSHAPPPTYYLSSSRCTKKDPTEGVSHRPDHSLTQPSSSSSSSSSKRQQRQRHRQRKRQRQRNSQVRVPSSHQPTASPSYPPPPFSKNKGKGEGDTGGE</sequence>
<feature type="compositionally biased region" description="Basic and acidic residues" evidence="1">
    <location>
        <begin position="36"/>
        <end position="50"/>
    </location>
</feature>
<dbReference type="EMBL" id="CP086358">
    <property type="protein sequence ID" value="UNI20298.1"/>
    <property type="molecule type" value="Genomic_DNA"/>
</dbReference>
<evidence type="ECO:0000313" key="3">
    <source>
        <dbReference type="Proteomes" id="UP000829364"/>
    </source>
</evidence>
<feature type="compositionally biased region" description="Low complexity" evidence="1">
    <location>
        <begin position="10"/>
        <end position="22"/>
    </location>
</feature>
<name>A0A9Q8VC34_9HYPO</name>
<protein>
    <submittedName>
        <fullName evidence="2">Uncharacterized protein</fullName>
    </submittedName>
</protein>
<feature type="compositionally biased region" description="Basic and acidic residues" evidence="1">
    <location>
        <begin position="109"/>
        <end position="118"/>
    </location>
</feature>
<accession>A0A9Q8VC34</accession>
<gene>
    <name evidence="2" type="ORF">JDV02_006398</name>
</gene>
<feature type="region of interest" description="Disordered" evidence="1">
    <location>
        <begin position="10"/>
        <end position="118"/>
    </location>
</feature>
<keyword evidence="3" id="KW-1185">Reference proteome</keyword>
<proteinExistence type="predicted"/>
<dbReference type="Proteomes" id="UP000829364">
    <property type="component" value="Chromosome 5"/>
</dbReference>
<dbReference type="GeneID" id="72068347"/>
<feature type="compositionally biased region" description="Low complexity" evidence="1">
    <location>
        <begin position="54"/>
        <end position="65"/>
    </location>
</feature>